<dbReference type="CDD" id="cd01115">
    <property type="entry name" value="SLC13_permease"/>
    <property type="match status" value="1"/>
</dbReference>
<accession>A0A5J4YNQ9</accession>
<feature type="transmembrane region" description="Helical" evidence="7">
    <location>
        <begin position="623"/>
        <end position="642"/>
    </location>
</feature>
<dbReference type="PANTHER" id="PTHR10283">
    <property type="entry name" value="SOLUTE CARRIER FAMILY 13 MEMBER"/>
    <property type="match status" value="1"/>
</dbReference>
<keyword evidence="4 7" id="KW-1133">Transmembrane helix</keyword>
<feature type="transmembrane region" description="Helical" evidence="7">
    <location>
        <begin position="812"/>
        <end position="833"/>
    </location>
</feature>
<evidence type="ECO:0000256" key="1">
    <source>
        <dbReference type="ARBA" id="ARBA00004141"/>
    </source>
</evidence>
<evidence type="ECO:0000313" key="9">
    <source>
        <dbReference type="EMBL" id="KAA8492037.1"/>
    </source>
</evidence>
<sequence length="994" mass="107553">MKFSKQLQYNAVAEWRLQYMDYSGLKKIITQLRKLREAEWALTNTSPDETGEFDDGADTNPGYASSSGAEEASAGALRVPMQPASQAAEASGAGIKSSDDDTPGSDLDNEVVPAATVPVLDDDGPPVVPLKPARTDTLRKELRKTASVSVLETLEAEYVAKNGNDKDKPDRSQGTATDDLQADVSPQQPHKVHQTIRTPPRQHDALVSLTRTTEASSLLHQPEVPSLERGAAPVEDYQTISWSHPDRLSHSYHASRKEDPADVNMIMSMEPKALSRSRTEAALTVERELARVRSEFERLERQFFEKLDEELRKVDKFWAYMEAELERITYALSEDARNAGKEHAGEDGANTMLRRALRRRFVEHYLEITELQNFAELNLMGVEKILKKHDKNTSLVTQAEYTASEAFGALRFANSTRMHALRAETEGAFAALFWKRDVERARAELRESLNEMVVWERNTIWRDMLASERRVQGARAERGAAGNLGLRSAAVLGLNGVKWTRLMFSLVLFATVWIVAPRVLEFLHAAAPTVATSGGKHRSSHSSAQQHINLDASARCLALLTLVVLLWATESLPLYVTSFLVPVLSTVMQVFVESDDAGGSGIPQPLAAGHAAKVAVSAMSSPTILLIIGGYSISAALSKFAIDRMVSTAVMSQVRDPSQMLLVVMLLAVFLSMWVSNVAAPVLLNSVVLSSLRGLPASSAPLVRCILLGVCIASNIGGMGSPIASPQNAVALAQLSDLHQVSFIEWMGVALPVALLLVLLAHAMLVAVFRPGRFALPIVHKHALQVGSPHIIILGTLLITMVLWCYRPATQWFGAEGMVAVLPIVVYFGSGLLSKEDFNNLPWNVIFLVGGGICLGAAVGSSGLLRVLAAALQAALVGRSLWFVFCVFSAFIYAVSSAISHTVSAIIVLPVVAELGAALGHPRLLVMGGALACSGAMALPVSSFPNMAAVSVESELGKPYLTPADIIRIGVPMTFLAMLITLTGGYGLMMLMGF</sequence>
<feature type="transmembrane region" description="Helical" evidence="7">
    <location>
        <begin position="845"/>
        <end position="869"/>
    </location>
</feature>
<evidence type="ECO:0000256" key="3">
    <source>
        <dbReference type="ARBA" id="ARBA00022692"/>
    </source>
</evidence>
<evidence type="ECO:0000256" key="6">
    <source>
        <dbReference type="SAM" id="MobiDB-lite"/>
    </source>
</evidence>
<evidence type="ECO:0000256" key="4">
    <source>
        <dbReference type="ARBA" id="ARBA00022989"/>
    </source>
</evidence>
<evidence type="ECO:0000256" key="5">
    <source>
        <dbReference type="ARBA" id="ARBA00023136"/>
    </source>
</evidence>
<feature type="region of interest" description="Disordered" evidence="6">
    <location>
        <begin position="160"/>
        <end position="202"/>
    </location>
</feature>
<feature type="region of interest" description="Disordered" evidence="6">
    <location>
        <begin position="45"/>
        <end position="109"/>
    </location>
</feature>
<comment type="caution">
    <text evidence="9">The sequence shown here is derived from an EMBL/GenBank/DDBJ whole genome shotgun (WGS) entry which is preliminary data.</text>
</comment>
<gene>
    <name evidence="9" type="ORF">FVE85_3475</name>
</gene>
<feature type="transmembrane region" description="Helical" evidence="7">
    <location>
        <begin position="502"/>
        <end position="527"/>
    </location>
</feature>
<feature type="compositionally biased region" description="Polar residues" evidence="6">
    <location>
        <begin position="172"/>
        <end position="188"/>
    </location>
</feature>
<dbReference type="GO" id="GO:0006797">
    <property type="term" value="P:polyphosphate metabolic process"/>
    <property type="evidence" value="ECO:0007669"/>
    <property type="project" value="TreeGrafter"/>
</dbReference>
<comment type="subcellular location">
    <subcellularLocation>
        <location evidence="1">Membrane</location>
        <topology evidence="1">Multi-pass membrane protein</topology>
    </subcellularLocation>
</comment>
<feature type="transmembrane region" description="Helical" evidence="7">
    <location>
        <begin position="744"/>
        <end position="769"/>
    </location>
</feature>
<dbReference type="Pfam" id="PF03105">
    <property type="entry name" value="SPX"/>
    <property type="match status" value="2"/>
</dbReference>
<dbReference type="OrthoDB" id="10260443at2759"/>
<evidence type="ECO:0000313" key="10">
    <source>
        <dbReference type="Proteomes" id="UP000324585"/>
    </source>
</evidence>
<dbReference type="InterPro" id="IPR004331">
    <property type="entry name" value="SPX_dom"/>
</dbReference>
<evidence type="ECO:0000256" key="2">
    <source>
        <dbReference type="ARBA" id="ARBA00022448"/>
    </source>
</evidence>
<keyword evidence="3 7" id="KW-0812">Transmembrane</keyword>
<dbReference type="GO" id="GO:0005315">
    <property type="term" value="F:phosphate transmembrane transporter activity"/>
    <property type="evidence" value="ECO:0007669"/>
    <property type="project" value="TreeGrafter"/>
</dbReference>
<dbReference type="InterPro" id="IPR004680">
    <property type="entry name" value="Cit_transptr-like_dom"/>
</dbReference>
<dbReference type="GO" id="GO:0005886">
    <property type="term" value="C:plasma membrane"/>
    <property type="evidence" value="ECO:0007669"/>
    <property type="project" value="TreeGrafter"/>
</dbReference>
<dbReference type="AlphaFoldDB" id="A0A5J4YNQ9"/>
<dbReference type="Pfam" id="PF03600">
    <property type="entry name" value="CitMHS"/>
    <property type="match status" value="1"/>
</dbReference>
<dbReference type="Proteomes" id="UP000324585">
    <property type="component" value="Unassembled WGS sequence"/>
</dbReference>
<feature type="transmembrane region" description="Helical" evidence="7">
    <location>
        <begin position="705"/>
        <end position="724"/>
    </location>
</feature>
<feature type="transmembrane region" description="Helical" evidence="7">
    <location>
        <begin position="662"/>
        <end position="684"/>
    </location>
</feature>
<feature type="transmembrane region" description="Helical" evidence="7">
    <location>
        <begin position="881"/>
        <end position="912"/>
    </location>
</feature>
<feature type="transmembrane region" description="Helical" evidence="7">
    <location>
        <begin position="924"/>
        <end position="946"/>
    </location>
</feature>
<dbReference type="GO" id="GO:0006817">
    <property type="term" value="P:phosphate ion transport"/>
    <property type="evidence" value="ECO:0007669"/>
    <property type="project" value="TreeGrafter"/>
</dbReference>
<evidence type="ECO:0000256" key="7">
    <source>
        <dbReference type="SAM" id="Phobius"/>
    </source>
</evidence>
<dbReference type="PROSITE" id="PS51382">
    <property type="entry name" value="SPX"/>
    <property type="match status" value="1"/>
</dbReference>
<dbReference type="CDD" id="cd14447">
    <property type="entry name" value="SPX"/>
    <property type="match status" value="1"/>
</dbReference>
<organism evidence="9 10">
    <name type="scientific">Porphyridium purpureum</name>
    <name type="common">Red alga</name>
    <name type="synonym">Porphyridium cruentum</name>
    <dbReference type="NCBI Taxonomy" id="35688"/>
    <lineage>
        <taxon>Eukaryota</taxon>
        <taxon>Rhodophyta</taxon>
        <taxon>Bangiophyceae</taxon>
        <taxon>Porphyridiales</taxon>
        <taxon>Porphyridiaceae</taxon>
        <taxon>Porphyridium</taxon>
    </lineage>
</organism>
<proteinExistence type="predicted"/>
<dbReference type="EMBL" id="VRMN01000010">
    <property type="protein sequence ID" value="KAA8492037.1"/>
    <property type="molecule type" value="Genomic_DNA"/>
</dbReference>
<protein>
    <submittedName>
        <fullName evidence="9">Putative transporter</fullName>
    </submittedName>
</protein>
<feature type="domain" description="SPX" evidence="8">
    <location>
        <begin position="1"/>
        <end position="403"/>
    </location>
</feature>
<name>A0A5J4YNQ9_PORPP</name>
<feature type="compositionally biased region" description="Low complexity" evidence="6">
    <location>
        <begin position="64"/>
        <end position="76"/>
    </location>
</feature>
<evidence type="ECO:0000259" key="8">
    <source>
        <dbReference type="PROSITE" id="PS51382"/>
    </source>
</evidence>
<feature type="compositionally biased region" description="Acidic residues" evidence="6">
    <location>
        <begin position="100"/>
        <end position="109"/>
    </location>
</feature>
<dbReference type="PANTHER" id="PTHR10283:SF92">
    <property type="entry name" value="LOW-AFFINITY PHOSPHATE TRANSPORTER PHO91"/>
    <property type="match status" value="1"/>
</dbReference>
<keyword evidence="5 7" id="KW-0472">Membrane</keyword>
<dbReference type="OMA" id="GYGLMYI"/>
<keyword evidence="2" id="KW-0813">Transport</keyword>
<reference evidence="10" key="1">
    <citation type="journal article" date="2019" name="Nat. Commun.">
        <title>Expansion of phycobilisome linker gene families in mesophilic red algae.</title>
        <authorList>
            <person name="Lee J."/>
            <person name="Kim D."/>
            <person name="Bhattacharya D."/>
            <person name="Yoon H.S."/>
        </authorList>
    </citation>
    <scope>NUCLEOTIDE SEQUENCE [LARGE SCALE GENOMIC DNA]</scope>
    <source>
        <strain evidence="10">CCMP 1328</strain>
    </source>
</reference>
<feature type="transmembrane region" description="Helical" evidence="7">
    <location>
        <begin position="966"/>
        <end position="989"/>
    </location>
</feature>
<feature type="transmembrane region" description="Helical" evidence="7">
    <location>
        <begin position="790"/>
        <end position="806"/>
    </location>
</feature>
<keyword evidence="10" id="KW-1185">Reference proteome</keyword>